<feature type="transmembrane region" description="Helical" evidence="6">
    <location>
        <begin position="71"/>
        <end position="91"/>
    </location>
</feature>
<feature type="transmembrane region" description="Helical" evidence="6">
    <location>
        <begin position="43"/>
        <end position="64"/>
    </location>
</feature>
<accession>U2L171</accession>
<keyword evidence="10" id="KW-1185">Reference proteome</keyword>
<feature type="transmembrane region" description="Helical" evidence="6">
    <location>
        <begin position="142"/>
        <end position="163"/>
    </location>
</feature>
<evidence type="ECO:0000313" key="9">
    <source>
        <dbReference type="Proteomes" id="UP000016412"/>
    </source>
</evidence>
<dbReference type="PANTHER" id="PTHR30086:SF20">
    <property type="entry name" value="ARGININE EXPORTER PROTEIN ARGO-RELATED"/>
    <property type="match status" value="1"/>
</dbReference>
<name>U2L171_TRESO</name>
<dbReference type="STRING" id="1125725.HMPREF1325_1547"/>
<dbReference type="InterPro" id="IPR001123">
    <property type="entry name" value="LeuE-type"/>
</dbReference>
<dbReference type="Proteomes" id="UP000016412">
    <property type="component" value="Unassembled WGS sequence"/>
</dbReference>
<dbReference type="Proteomes" id="UP000016646">
    <property type="component" value="Unassembled WGS sequence"/>
</dbReference>
<dbReference type="PATRIC" id="fig|1125725.3.peg.1560"/>
<dbReference type="eggNOG" id="COG1280">
    <property type="taxonomic scope" value="Bacteria"/>
</dbReference>
<dbReference type="GO" id="GO:0015171">
    <property type="term" value="F:amino acid transmembrane transporter activity"/>
    <property type="evidence" value="ECO:0007669"/>
    <property type="project" value="TreeGrafter"/>
</dbReference>
<keyword evidence="5 6" id="KW-0472">Membrane</keyword>
<keyword evidence="4 6" id="KW-1133">Transmembrane helix</keyword>
<dbReference type="RefSeq" id="WP_021330563.1">
    <property type="nucleotide sequence ID" value="NZ_AUZJ01000042.1"/>
</dbReference>
<keyword evidence="3 6" id="KW-0812">Transmembrane</keyword>
<evidence type="ECO:0000256" key="5">
    <source>
        <dbReference type="ARBA" id="ARBA00023136"/>
    </source>
</evidence>
<evidence type="ECO:0000256" key="2">
    <source>
        <dbReference type="ARBA" id="ARBA00022475"/>
    </source>
</evidence>
<evidence type="ECO:0000313" key="7">
    <source>
        <dbReference type="EMBL" id="ERF60511.1"/>
    </source>
</evidence>
<comment type="caution">
    <text evidence="7">The sequence shown here is derived from an EMBL/GenBank/DDBJ whole genome shotgun (WGS) entry which is preliminary data.</text>
</comment>
<dbReference type="EMBL" id="AVQI01000083">
    <property type="protein sequence ID" value="ERJ98085.1"/>
    <property type="molecule type" value="Genomic_DNA"/>
</dbReference>
<dbReference type="PANTHER" id="PTHR30086">
    <property type="entry name" value="ARGININE EXPORTER PROTEIN ARGO"/>
    <property type="match status" value="1"/>
</dbReference>
<feature type="transmembrane region" description="Helical" evidence="6">
    <location>
        <begin position="111"/>
        <end position="133"/>
    </location>
</feature>
<evidence type="ECO:0000256" key="6">
    <source>
        <dbReference type="SAM" id="Phobius"/>
    </source>
</evidence>
<dbReference type="Pfam" id="PF01810">
    <property type="entry name" value="LysE"/>
    <property type="match status" value="1"/>
</dbReference>
<dbReference type="AlphaFoldDB" id="U2L171"/>
<evidence type="ECO:0000256" key="4">
    <source>
        <dbReference type="ARBA" id="ARBA00022989"/>
    </source>
</evidence>
<sequence>MPIKIIPSFLLFCFAGAVTPGPANLLSLYTALQYGKEKALKQWTGLFVGFTIVSLASAVLTYCIGSMVKKYAGIFAFAGAAYLAYLSFRILRTTYECGERRVVYRGFFSGLFVQLTNAKVMIFCFTALSSYVLPYSQGFTPLLLTAFFLPFTGPVANLAWLFAGTSMQRFFVTHRKGINIAMFAALLSCTVGLVVTGVQTFY</sequence>
<dbReference type="GO" id="GO:0005886">
    <property type="term" value="C:plasma membrane"/>
    <property type="evidence" value="ECO:0007669"/>
    <property type="project" value="UniProtKB-SubCell"/>
</dbReference>
<proteinExistence type="predicted"/>
<feature type="transmembrane region" description="Helical" evidence="6">
    <location>
        <begin position="178"/>
        <end position="198"/>
    </location>
</feature>
<evidence type="ECO:0000256" key="1">
    <source>
        <dbReference type="ARBA" id="ARBA00004651"/>
    </source>
</evidence>
<comment type="subcellular location">
    <subcellularLocation>
        <location evidence="1">Cell membrane</location>
        <topology evidence="1">Multi-pass membrane protein</topology>
    </subcellularLocation>
</comment>
<keyword evidence="2" id="KW-1003">Cell membrane</keyword>
<gene>
    <name evidence="8" type="ORF">HMPREF0860_2181</name>
    <name evidence="7" type="ORF">HMPREF1325_1547</name>
</gene>
<organism evidence="7 9">
    <name type="scientific">Treponema socranskii subsp. socranskii VPI DR56BR1116 = ATCC 35536</name>
    <dbReference type="NCBI Taxonomy" id="1125725"/>
    <lineage>
        <taxon>Bacteria</taxon>
        <taxon>Pseudomonadati</taxon>
        <taxon>Spirochaetota</taxon>
        <taxon>Spirochaetia</taxon>
        <taxon>Spirochaetales</taxon>
        <taxon>Treponemataceae</taxon>
        <taxon>Treponema</taxon>
    </lineage>
</organism>
<reference evidence="9 10" key="1">
    <citation type="submission" date="2013-08" db="EMBL/GenBank/DDBJ databases">
        <authorList>
            <person name="Durkin A.S."/>
            <person name="Haft D.R."/>
            <person name="McCorrison J."/>
            <person name="Torralba M."/>
            <person name="Gillis M."/>
            <person name="Haft D.H."/>
            <person name="Methe B."/>
            <person name="Sutton G."/>
            <person name="Nelson K.E."/>
        </authorList>
    </citation>
    <scope>NUCLEOTIDE SEQUENCE [LARGE SCALE GENOMIC DNA]</scope>
    <source>
        <strain evidence="8 10">ATCC 35536</strain>
        <strain evidence="7 9">VPI DR56BR1116</strain>
    </source>
</reference>
<evidence type="ECO:0000313" key="10">
    <source>
        <dbReference type="Proteomes" id="UP000016646"/>
    </source>
</evidence>
<evidence type="ECO:0000256" key="3">
    <source>
        <dbReference type="ARBA" id="ARBA00022692"/>
    </source>
</evidence>
<dbReference type="EMBL" id="AUZJ01000042">
    <property type="protein sequence ID" value="ERF60511.1"/>
    <property type="molecule type" value="Genomic_DNA"/>
</dbReference>
<dbReference type="GO" id="GO:0033228">
    <property type="term" value="P:cysteine export across plasma membrane"/>
    <property type="evidence" value="ECO:0007669"/>
    <property type="project" value="TreeGrafter"/>
</dbReference>
<protein>
    <submittedName>
        <fullName evidence="7">Translocator protein, LysE family</fullName>
    </submittedName>
</protein>
<evidence type="ECO:0000313" key="8">
    <source>
        <dbReference type="EMBL" id="ERJ98085.1"/>
    </source>
</evidence>